<proteinExistence type="predicted"/>
<accession>A0A3S4EBZ1</accession>
<feature type="transmembrane region" description="Helical" evidence="5">
    <location>
        <begin position="64"/>
        <end position="83"/>
    </location>
</feature>
<feature type="transmembrane region" description="Helical" evidence="5">
    <location>
        <begin position="201"/>
        <end position="222"/>
    </location>
</feature>
<dbReference type="GO" id="GO:0032259">
    <property type="term" value="P:methylation"/>
    <property type="evidence" value="ECO:0007669"/>
    <property type="project" value="UniProtKB-KW"/>
</dbReference>
<dbReference type="Gene3D" id="1.20.120.1630">
    <property type="match status" value="1"/>
</dbReference>
<comment type="caution">
    <text evidence="6">The sequence shown here is derived from an EMBL/GenBank/DDBJ whole genome shotgun (WGS) entry which is preliminary data.</text>
</comment>
<keyword evidence="6" id="KW-0808">Transferase</keyword>
<evidence type="ECO:0000313" key="6">
    <source>
        <dbReference type="EMBL" id="RWZ67783.1"/>
    </source>
</evidence>
<keyword evidence="2 5" id="KW-0812">Transmembrane</keyword>
<keyword evidence="4 5" id="KW-0472">Membrane</keyword>
<evidence type="ECO:0000256" key="1">
    <source>
        <dbReference type="ARBA" id="ARBA00004127"/>
    </source>
</evidence>
<dbReference type="PANTHER" id="PTHR12714">
    <property type="entry name" value="PROTEIN-S ISOPRENYLCYSTEINE O-METHYLTRANSFERASE"/>
    <property type="match status" value="1"/>
</dbReference>
<evidence type="ECO:0000256" key="4">
    <source>
        <dbReference type="ARBA" id="ARBA00023136"/>
    </source>
</evidence>
<dbReference type="AlphaFoldDB" id="A0A3S4EBZ1"/>
<gene>
    <name evidence="6" type="ORF">ELQ92_00445</name>
</gene>
<dbReference type="GO" id="GO:0008168">
    <property type="term" value="F:methyltransferase activity"/>
    <property type="evidence" value="ECO:0007669"/>
    <property type="project" value="UniProtKB-KW"/>
</dbReference>
<feature type="transmembrane region" description="Helical" evidence="5">
    <location>
        <begin position="258"/>
        <end position="283"/>
    </location>
</feature>
<feature type="transmembrane region" description="Helical" evidence="5">
    <location>
        <begin position="90"/>
        <end position="110"/>
    </location>
</feature>
<reference evidence="6 7" key="1">
    <citation type="submission" date="2018-12" db="EMBL/GenBank/DDBJ databases">
        <authorList>
            <person name="Li F."/>
        </authorList>
    </citation>
    <scope>NUCLEOTIDE SEQUENCE [LARGE SCALE GENOMIC DNA]</scope>
    <source>
        <strain evidence="6 7">8H24J-4-2</strain>
    </source>
</reference>
<evidence type="ECO:0000313" key="7">
    <source>
        <dbReference type="Proteomes" id="UP000288603"/>
    </source>
</evidence>
<dbReference type="EMBL" id="RZNC01000001">
    <property type="protein sequence ID" value="RWZ67783.1"/>
    <property type="molecule type" value="Genomic_DNA"/>
</dbReference>
<dbReference type="GO" id="GO:0012505">
    <property type="term" value="C:endomembrane system"/>
    <property type="evidence" value="ECO:0007669"/>
    <property type="project" value="UniProtKB-SubCell"/>
</dbReference>
<dbReference type="Pfam" id="PF04191">
    <property type="entry name" value="PEMT"/>
    <property type="match status" value="1"/>
</dbReference>
<keyword evidence="6" id="KW-0489">Methyltransferase</keyword>
<keyword evidence="3 5" id="KW-1133">Transmembrane helix</keyword>
<organism evidence="6 7">
    <name type="scientific">Labedella populi</name>
    <dbReference type="NCBI Taxonomy" id="2498850"/>
    <lineage>
        <taxon>Bacteria</taxon>
        <taxon>Bacillati</taxon>
        <taxon>Actinomycetota</taxon>
        <taxon>Actinomycetes</taxon>
        <taxon>Micrococcales</taxon>
        <taxon>Microbacteriaceae</taxon>
        <taxon>Labedella</taxon>
    </lineage>
</organism>
<name>A0A3S4EBZ1_9MICO</name>
<feature type="transmembrane region" description="Helical" evidence="5">
    <location>
        <begin position="169"/>
        <end position="189"/>
    </location>
</feature>
<feature type="transmembrane region" description="Helical" evidence="5">
    <location>
        <begin position="32"/>
        <end position="52"/>
    </location>
</feature>
<dbReference type="InterPro" id="IPR007318">
    <property type="entry name" value="Phopholipid_MeTrfase"/>
</dbReference>
<evidence type="ECO:0000256" key="3">
    <source>
        <dbReference type="ARBA" id="ARBA00022989"/>
    </source>
</evidence>
<keyword evidence="7" id="KW-1185">Reference proteome</keyword>
<dbReference type="Proteomes" id="UP000288603">
    <property type="component" value="Unassembled WGS sequence"/>
</dbReference>
<sequence>MPSSALGRAIDRARIDERCRVTDRLNARHGRLYFGVQALMGLVWWIAVFTVPLVRELTLGSLDAVVVAALDIPLFVIASALAAVGVRGAVWVAVPWTVLVTIGMVAFATLTGEAGWGALLMIGSAVGSVAAGLLVVLGRLPAEWIIRGPFAFRLAPAGRPSDHVRRTGLQIVLFWGLFLVVFPLVIAFLEHRWQVDVDVDVPIVIPILGAVILVAASALGIWSAITMSALGEGTPLPSATARRLVIAGPYRFVRNPMAVAGIVQGAAVGLMLGSWLVVVYAIAGSFVWNELVRPIEEADLEERFGVEYVQYRDRVACWVPRFRRA</sequence>
<dbReference type="PANTHER" id="PTHR12714:SF24">
    <property type="entry name" value="SLR1182 PROTEIN"/>
    <property type="match status" value="1"/>
</dbReference>
<evidence type="ECO:0000256" key="2">
    <source>
        <dbReference type="ARBA" id="ARBA00022692"/>
    </source>
</evidence>
<dbReference type="OrthoDB" id="941586at2"/>
<evidence type="ECO:0000256" key="5">
    <source>
        <dbReference type="SAM" id="Phobius"/>
    </source>
</evidence>
<comment type="subcellular location">
    <subcellularLocation>
        <location evidence="1">Endomembrane system</location>
        <topology evidence="1">Multi-pass membrane protein</topology>
    </subcellularLocation>
</comment>
<protein>
    <submittedName>
        <fullName evidence="6">Isoprenylcysteine carboxylmethyltransferase family protein</fullName>
    </submittedName>
</protein>
<feature type="transmembrane region" description="Helical" evidence="5">
    <location>
        <begin position="116"/>
        <end position="137"/>
    </location>
</feature>